<evidence type="ECO:0000313" key="1">
    <source>
        <dbReference type="EMBL" id="TFW71524.1"/>
    </source>
</evidence>
<dbReference type="Pfam" id="PF05489">
    <property type="entry name" value="Phage_tail_X"/>
    <property type="match status" value="1"/>
</dbReference>
<gene>
    <name evidence="1" type="ORF">C3Y98_05350</name>
</gene>
<evidence type="ECO:0000313" key="2">
    <source>
        <dbReference type="Proteomes" id="UP000297706"/>
    </source>
</evidence>
<dbReference type="RefSeq" id="WP_135277068.1">
    <property type="nucleotide sequence ID" value="NZ_PQVH01000008.1"/>
</dbReference>
<keyword evidence="2" id="KW-1185">Reference proteome</keyword>
<organism evidence="1 2">
    <name type="scientific">Methylotenera oryzisoli</name>
    <dbReference type="NCBI Taxonomy" id="2080758"/>
    <lineage>
        <taxon>Bacteria</taxon>
        <taxon>Pseudomonadati</taxon>
        <taxon>Pseudomonadota</taxon>
        <taxon>Betaproteobacteria</taxon>
        <taxon>Nitrosomonadales</taxon>
        <taxon>Methylophilaceae</taxon>
        <taxon>Methylotenera</taxon>
    </lineage>
</organism>
<proteinExistence type="predicted"/>
<dbReference type="OrthoDB" id="8759063at2"/>
<comment type="caution">
    <text evidence="1">The sequence shown here is derived from an EMBL/GenBank/DDBJ whole genome shotgun (WGS) entry which is preliminary data.</text>
</comment>
<dbReference type="Proteomes" id="UP000297706">
    <property type="component" value="Unassembled WGS sequence"/>
</dbReference>
<dbReference type="AlphaFoldDB" id="A0A4Y9VRE1"/>
<name>A0A4Y9VRE1_9PROT</name>
<protein>
    <submittedName>
        <fullName evidence="1">Phage tail protein</fullName>
    </submittedName>
</protein>
<dbReference type="EMBL" id="PQVH01000008">
    <property type="protein sequence ID" value="TFW71524.1"/>
    <property type="molecule type" value="Genomic_DNA"/>
</dbReference>
<sequence length="68" mass="7462">MVIYANQGDTVDSLCYRYYGSTKGMSELVFKANQGLASIGDVLPVGHPVEMPDAPTKTNNKQVVQLWD</sequence>
<reference evidence="1 2" key="1">
    <citation type="submission" date="2018-02" db="EMBL/GenBank/DDBJ databases">
        <title>A novel lanthanide dependent methylotroph, Methylotenera sp. La3113.</title>
        <authorList>
            <person name="Lv H."/>
            <person name="Tani A."/>
        </authorList>
    </citation>
    <scope>NUCLEOTIDE SEQUENCE [LARGE SCALE GENOMIC DNA]</scope>
    <source>
        <strain evidence="1 2">La3113</strain>
    </source>
</reference>
<accession>A0A4Y9VRE1</accession>
<dbReference type="InterPro" id="IPR008861">
    <property type="entry name" value="GpX-like"/>
</dbReference>